<evidence type="ECO:0000313" key="3">
    <source>
        <dbReference type="Proteomes" id="UP001497497"/>
    </source>
</evidence>
<keyword evidence="1" id="KW-0732">Signal</keyword>
<feature type="chain" id="PRO_5043640358" evidence="1">
    <location>
        <begin position="26"/>
        <end position="206"/>
    </location>
</feature>
<comment type="caution">
    <text evidence="2">The sequence shown here is derived from an EMBL/GenBank/DDBJ whole genome shotgun (WGS) entry which is preliminary data.</text>
</comment>
<proteinExistence type="predicted"/>
<feature type="signal peptide" evidence="1">
    <location>
        <begin position="1"/>
        <end position="25"/>
    </location>
</feature>
<organism evidence="2 3">
    <name type="scientific">Lymnaea stagnalis</name>
    <name type="common">Great pond snail</name>
    <name type="synonym">Helix stagnalis</name>
    <dbReference type="NCBI Taxonomy" id="6523"/>
    <lineage>
        <taxon>Eukaryota</taxon>
        <taxon>Metazoa</taxon>
        <taxon>Spiralia</taxon>
        <taxon>Lophotrochozoa</taxon>
        <taxon>Mollusca</taxon>
        <taxon>Gastropoda</taxon>
        <taxon>Heterobranchia</taxon>
        <taxon>Euthyneura</taxon>
        <taxon>Panpulmonata</taxon>
        <taxon>Hygrophila</taxon>
        <taxon>Lymnaeoidea</taxon>
        <taxon>Lymnaeidae</taxon>
        <taxon>Lymnaea</taxon>
    </lineage>
</organism>
<name>A0AAV2H5U9_LYMST</name>
<dbReference type="EMBL" id="CAXITT010000027">
    <property type="protein sequence ID" value="CAL1528149.1"/>
    <property type="molecule type" value="Genomic_DNA"/>
</dbReference>
<dbReference type="Proteomes" id="UP001497497">
    <property type="component" value="Unassembled WGS sequence"/>
</dbReference>
<gene>
    <name evidence="2" type="ORF">GSLYS_00002319001</name>
</gene>
<dbReference type="AlphaFoldDB" id="A0AAV2H5U9"/>
<evidence type="ECO:0000313" key="2">
    <source>
        <dbReference type="EMBL" id="CAL1528149.1"/>
    </source>
</evidence>
<evidence type="ECO:0000256" key="1">
    <source>
        <dbReference type="SAM" id="SignalP"/>
    </source>
</evidence>
<keyword evidence="3" id="KW-1185">Reference proteome</keyword>
<sequence length="206" mass="22876">MSEITGALHLLILLVVLCYLSVCSGWDTDASRLFLRPVYYEKSCSDGMVAYQDYFILKGIINITNVENGQSGTFSIRFIDRRMNFNDWIGETIFWLKGATCRDVNHVRIDSCACTFMDTKHVRLMCNLTAKTAYSQTQMFLRFANKGIFTYSPGFQTPRVYGTPVCIGPSVNRAAKSHLGSFSAVLGTALLGTAVVCQVSSTISQI</sequence>
<accession>A0AAV2H5U9</accession>
<reference evidence="2 3" key="1">
    <citation type="submission" date="2024-04" db="EMBL/GenBank/DDBJ databases">
        <authorList>
            <consortium name="Genoscope - CEA"/>
            <person name="William W."/>
        </authorList>
    </citation>
    <scope>NUCLEOTIDE SEQUENCE [LARGE SCALE GENOMIC DNA]</scope>
</reference>
<protein>
    <submittedName>
        <fullName evidence="2">Uncharacterized protein</fullName>
    </submittedName>
</protein>